<reference evidence="1 2" key="1">
    <citation type="submission" date="2014-04" db="EMBL/GenBank/DDBJ databases">
        <authorList>
            <person name="Bishop-Lilly K.A."/>
            <person name="Broomall S.M."/>
            <person name="Chain P.S."/>
            <person name="Chertkov O."/>
            <person name="Coyne S.R."/>
            <person name="Daligault H.E."/>
            <person name="Davenport K.W."/>
            <person name="Erkkila T."/>
            <person name="Frey K.G."/>
            <person name="Gibbons H.S."/>
            <person name="Gu W."/>
            <person name="Jaissle J."/>
            <person name="Johnson S.L."/>
            <person name="Koroleva G.I."/>
            <person name="Ladner J.T."/>
            <person name="Lo C.-C."/>
            <person name="Minogue T.D."/>
            <person name="Munk C."/>
            <person name="Palacios G.F."/>
            <person name="Redden C.L."/>
            <person name="Rosenzweig C.N."/>
            <person name="Scholz M.B."/>
            <person name="Teshima H."/>
            <person name="Xu Y."/>
        </authorList>
    </citation>
    <scope>NUCLEOTIDE SEQUENCE [LARGE SCALE GENOMIC DNA]</scope>
    <source>
        <strain evidence="1 2">BHP</strain>
    </source>
</reference>
<proteinExistence type="predicted"/>
<evidence type="ECO:0000313" key="2">
    <source>
        <dbReference type="Proteomes" id="UP000029389"/>
    </source>
</evidence>
<dbReference type="AlphaFoldDB" id="A0A090Y8L6"/>
<organism evidence="1 2">
    <name type="scientific">Bacillus clarus</name>
    <dbReference type="NCBI Taxonomy" id="2338372"/>
    <lineage>
        <taxon>Bacteria</taxon>
        <taxon>Bacillati</taxon>
        <taxon>Bacillota</taxon>
        <taxon>Bacilli</taxon>
        <taxon>Bacillales</taxon>
        <taxon>Bacillaceae</taxon>
        <taxon>Bacillus</taxon>
        <taxon>Bacillus cereus group</taxon>
    </lineage>
</organism>
<name>A0A090Y8L6_9BACI</name>
<protein>
    <submittedName>
        <fullName evidence="1">Uncharacterized protein</fullName>
    </submittedName>
</protein>
<dbReference type="Proteomes" id="UP000029389">
    <property type="component" value="Unassembled WGS sequence"/>
</dbReference>
<accession>A0A090Y8L6</accession>
<dbReference type="PATRIC" id="fig|1405.8.peg.5981"/>
<dbReference type="EMBL" id="JMQC01000011">
    <property type="protein sequence ID" value="KFM95083.1"/>
    <property type="molecule type" value="Genomic_DNA"/>
</dbReference>
<evidence type="ECO:0000313" key="1">
    <source>
        <dbReference type="EMBL" id="KFM95083.1"/>
    </source>
</evidence>
<gene>
    <name evidence="1" type="ORF">DJ93_5789</name>
</gene>
<comment type="caution">
    <text evidence="1">The sequence shown here is derived from an EMBL/GenBank/DDBJ whole genome shotgun (WGS) entry which is preliminary data.</text>
</comment>
<sequence>MCEEYYNMEDDDDWACEWETCLEGPSLKRFNEIYNVSGGFDETDVATGVTIFLIARTIVSFLKSISNYELNIPICIGYHDQDPIMRIKKD</sequence>